<reference evidence="3 4" key="1">
    <citation type="submission" date="2024-08" db="EMBL/GenBank/DDBJ databases">
        <title>Pantoea ronii - a newly identified human opportunistic pathogen.</title>
        <authorList>
            <person name="Keidar-Friedman D."/>
            <person name="Sorek N."/>
            <person name="Leshin-Carmel D."/>
            <person name="Tsur A."/>
            <person name="Amsalem M."/>
            <person name="Tolkach D."/>
            <person name="Brosh-Nissimov T."/>
        </authorList>
    </citation>
    <scope>NUCLEOTIDE SEQUENCE [LARGE SCALE GENOMIC DNA]</scope>
    <source>
        <strain evidence="3 4">AA23256</strain>
    </source>
</reference>
<dbReference type="Proteomes" id="UP001611251">
    <property type="component" value="Unassembled WGS sequence"/>
</dbReference>
<evidence type="ECO:0000313" key="3">
    <source>
        <dbReference type="EMBL" id="MFH8136285.1"/>
    </source>
</evidence>
<sequence length="293" mass="33871">MAEKNFFHDSLLASAEDEQKVLTVTSTSSVQPAILLRLGVFVPNSRALKKGSEHIIDVSEPFSSLEFARKEGYNDIQIRGERLNITSDFSVWMGVIGAFSKYGRDSNNITLPFKEFAQLCQYDSRQINHRLRDQIFDSLAKLGTKVVQFKRKDGNGKMFFTQLLKTALLDRDKDTVTLEADERLWELYEIDYTILLRKRPYNYLKGKEVAQTLYTYIASLPDNPAPISFSRIRERLLLTSPVPEQNRLIKNALMAMEKIGYIEYSIIKKGRESFLFINKRNKKLKELYENDVS</sequence>
<name>A0ABW7Q2C3_9GAMM</name>
<dbReference type="InterPro" id="IPR000525">
    <property type="entry name" value="Initiator_Rep_WH1"/>
</dbReference>
<feature type="domain" description="Initiator Rep protein WH1" evidence="2">
    <location>
        <begin position="99"/>
        <end position="195"/>
    </location>
</feature>
<evidence type="ECO:0000256" key="1">
    <source>
        <dbReference type="ARBA" id="ARBA00038283"/>
    </source>
</evidence>
<accession>A0ABW7Q2C3</accession>
<organism evidence="3 4">
    <name type="scientific">Pantoea osteomyelitidis</name>
    <dbReference type="NCBI Taxonomy" id="3230026"/>
    <lineage>
        <taxon>Bacteria</taxon>
        <taxon>Pseudomonadati</taxon>
        <taxon>Pseudomonadota</taxon>
        <taxon>Gammaproteobacteria</taxon>
        <taxon>Enterobacterales</taxon>
        <taxon>Erwiniaceae</taxon>
        <taxon>Pantoea</taxon>
    </lineage>
</organism>
<dbReference type="EMBL" id="JBGFSN010000012">
    <property type="protein sequence ID" value="MFH8136285.1"/>
    <property type="molecule type" value="Genomic_DNA"/>
</dbReference>
<keyword evidence="4" id="KW-1185">Reference proteome</keyword>
<evidence type="ECO:0000313" key="4">
    <source>
        <dbReference type="Proteomes" id="UP001611251"/>
    </source>
</evidence>
<protein>
    <submittedName>
        <fullName evidence="3">RepB family plasmid replication initiator protein</fullName>
    </submittedName>
</protein>
<evidence type="ECO:0000259" key="2">
    <source>
        <dbReference type="Pfam" id="PF01051"/>
    </source>
</evidence>
<comment type="caution">
    <text evidence="3">The sequence shown here is derived from an EMBL/GenBank/DDBJ whole genome shotgun (WGS) entry which is preliminary data.</text>
</comment>
<gene>
    <name evidence="3" type="ORF">ABU178_19235</name>
</gene>
<proteinExistence type="inferred from homology"/>
<comment type="similarity">
    <text evidence="1">Belongs to the initiator RepB protein family.</text>
</comment>
<dbReference type="Pfam" id="PF01051">
    <property type="entry name" value="Rep3_N"/>
    <property type="match status" value="1"/>
</dbReference>
<dbReference type="RefSeq" id="WP_397217938.1">
    <property type="nucleotide sequence ID" value="NZ_JBGFSN010000012.1"/>
</dbReference>